<dbReference type="InterPro" id="IPR039424">
    <property type="entry name" value="SBP_5"/>
</dbReference>
<feature type="non-terminal residue" evidence="3">
    <location>
        <position position="299"/>
    </location>
</feature>
<protein>
    <submittedName>
        <fullName evidence="3">ABC transporter substrate-binding protein</fullName>
    </submittedName>
</protein>
<dbReference type="InterPro" id="IPR000914">
    <property type="entry name" value="SBP_5_dom"/>
</dbReference>
<evidence type="ECO:0000259" key="2">
    <source>
        <dbReference type="Pfam" id="PF00496"/>
    </source>
</evidence>
<keyword evidence="4" id="KW-1185">Reference proteome</keyword>
<dbReference type="EMBL" id="JBHTIS010002409">
    <property type="protein sequence ID" value="MFD1049800.1"/>
    <property type="molecule type" value="Genomic_DNA"/>
</dbReference>
<comment type="caution">
    <text evidence="3">The sequence shown here is derived from an EMBL/GenBank/DDBJ whole genome shotgun (WGS) entry which is preliminary data.</text>
</comment>
<dbReference type="Proteomes" id="UP001597045">
    <property type="component" value="Unassembled WGS sequence"/>
</dbReference>
<accession>A0ABW3MGN0</accession>
<dbReference type="PANTHER" id="PTHR30290">
    <property type="entry name" value="PERIPLASMIC BINDING COMPONENT OF ABC TRANSPORTER"/>
    <property type="match status" value="1"/>
</dbReference>
<proteinExistence type="predicted"/>
<evidence type="ECO:0000313" key="4">
    <source>
        <dbReference type="Proteomes" id="UP001597045"/>
    </source>
</evidence>
<dbReference type="Gene3D" id="3.90.76.10">
    <property type="entry name" value="Dipeptide-binding Protein, Domain 1"/>
    <property type="match status" value="1"/>
</dbReference>
<dbReference type="Gene3D" id="3.40.190.10">
    <property type="entry name" value="Periplasmic binding protein-like II"/>
    <property type="match status" value="1"/>
</dbReference>
<feature type="domain" description="Solute-binding protein family 5" evidence="2">
    <location>
        <begin position="81"/>
        <end position="293"/>
    </location>
</feature>
<evidence type="ECO:0000313" key="3">
    <source>
        <dbReference type="EMBL" id="MFD1049800.1"/>
    </source>
</evidence>
<feature type="region of interest" description="Disordered" evidence="1">
    <location>
        <begin position="1"/>
        <end position="33"/>
    </location>
</feature>
<reference evidence="4" key="1">
    <citation type="journal article" date="2019" name="Int. J. Syst. Evol. Microbiol.">
        <title>The Global Catalogue of Microorganisms (GCM) 10K type strain sequencing project: providing services to taxonomists for standard genome sequencing and annotation.</title>
        <authorList>
            <consortium name="The Broad Institute Genomics Platform"/>
            <consortium name="The Broad Institute Genome Sequencing Center for Infectious Disease"/>
            <person name="Wu L."/>
            <person name="Ma J."/>
        </authorList>
    </citation>
    <scope>NUCLEOTIDE SEQUENCE [LARGE SCALE GENOMIC DNA]</scope>
    <source>
        <strain evidence="4">JCM 31486</strain>
    </source>
</reference>
<feature type="non-terminal residue" evidence="3">
    <location>
        <position position="1"/>
    </location>
</feature>
<gene>
    <name evidence="3" type="ORF">ACFQ1S_31840</name>
</gene>
<evidence type="ECO:0000256" key="1">
    <source>
        <dbReference type="SAM" id="MobiDB-lite"/>
    </source>
</evidence>
<dbReference type="SUPFAM" id="SSF53850">
    <property type="entry name" value="Periplasmic binding protein-like II"/>
    <property type="match status" value="1"/>
</dbReference>
<sequence>GSGNSGGGAPPPPANVAIGTQDINPTPYEQVQDGGELKWPVQDFPASFNELSGDASSSDIPPITRSVMPTPSVEQPDATFKPNPEYLTSMELVSQDPEKVTYKLNKKAHWSDGSPITWEDYRSQWQALNGKNHDFVVLSTAGYENVVDVSRGADDYEFTVTYNPKYGDWGAVFQVLYPKSMTSDPAAFNKGWADGPKLTGGPFRIGEINQTSKTVIVVRDDTWWGKKAKLDRIIFRNISTSGGIPSIDALANGGLDFASIAGNLDAYKRAQSIQGVVFRRATLPNLRWILFNGSGSSPL</sequence>
<name>A0ABW3MGN0_9PSEU</name>
<dbReference type="PANTHER" id="PTHR30290:SF65">
    <property type="entry name" value="MONOACYL PHOSPHATIDYLINOSITOL TETRAMANNOSIDE-BINDING PROTEIN LPQW-RELATED"/>
    <property type="match status" value="1"/>
</dbReference>
<organism evidence="3 4">
    <name type="scientific">Kibdelosporangium lantanae</name>
    <dbReference type="NCBI Taxonomy" id="1497396"/>
    <lineage>
        <taxon>Bacteria</taxon>
        <taxon>Bacillati</taxon>
        <taxon>Actinomycetota</taxon>
        <taxon>Actinomycetes</taxon>
        <taxon>Pseudonocardiales</taxon>
        <taxon>Pseudonocardiaceae</taxon>
        <taxon>Kibdelosporangium</taxon>
    </lineage>
</organism>
<dbReference type="Pfam" id="PF00496">
    <property type="entry name" value="SBP_bac_5"/>
    <property type="match status" value="1"/>
</dbReference>